<comment type="similarity">
    <text evidence="2 6">Belongs to the zinc-containing alcohol dehydrogenase family.</text>
</comment>
<dbReference type="InterPro" id="IPR020843">
    <property type="entry name" value="ER"/>
</dbReference>
<feature type="domain" description="Enoyl reductase (ER)" evidence="7">
    <location>
        <begin position="23"/>
        <end position="400"/>
    </location>
</feature>
<accession>V5FS61</accession>
<sequence length="407" mass="42655">MGESTAVYKGFPTKAYVVEEKDGPFVLKDVVLDEVQADEVLVEIKYSGLCHTDIVVQHGGMPVGAYPAVLGHEAVGVVHQIGSGVKDSSLRPGDAVILCYRSCLNCSACADGRCGACPHMTEFNFVRSRLGGGKSPISYPDGTSVHGQFFGQSSLSKLAIVSERSVVRCDANVEDLAPLTALSCGYLTGAGTVINVLCPKPTSTLAILGMGAVGLAALLAAKAIGVTQIVAVDMVDDKLELATSLGASHTINTSQSPDLVAAVHKIFPGGVDQILDTTGAGALLQASLDALGHDGTLALVGVPRIGFKIQVDALDLLTSCKRVIGVIEGHADPKKVCTLHIHTSLFGAIAYDVHQIIPYLVQLHRDGKFPVERISKVYPATKLDEALDDLKSGKVVKPLLSWDDVPA</sequence>
<dbReference type="eggNOG" id="KOG0022">
    <property type="taxonomic scope" value="Eukaryota"/>
</dbReference>
<evidence type="ECO:0000313" key="8">
    <source>
        <dbReference type="EMBL" id="GAD91437.1"/>
    </source>
</evidence>
<dbReference type="SUPFAM" id="SSF51735">
    <property type="entry name" value="NAD(P)-binding Rossmann-fold domains"/>
    <property type="match status" value="1"/>
</dbReference>
<comment type="caution">
    <text evidence="8">The sequence shown here is derived from an EMBL/GenBank/DDBJ whole genome shotgun (WGS) entry which is preliminary data.</text>
</comment>
<dbReference type="InterPro" id="IPR013154">
    <property type="entry name" value="ADH-like_N"/>
</dbReference>
<dbReference type="InterPro" id="IPR011032">
    <property type="entry name" value="GroES-like_sf"/>
</dbReference>
<dbReference type="PROSITE" id="PS00059">
    <property type="entry name" value="ADH_ZINC"/>
    <property type="match status" value="1"/>
</dbReference>
<evidence type="ECO:0000256" key="1">
    <source>
        <dbReference type="ARBA" id="ARBA00001947"/>
    </source>
</evidence>
<evidence type="ECO:0000256" key="5">
    <source>
        <dbReference type="ARBA" id="ARBA00023002"/>
    </source>
</evidence>
<name>V5FS61_BYSSN</name>
<protein>
    <recommendedName>
        <fullName evidence="7">Enoyl reductase (ER) domain-containing protein</fullName>
    </recommendedName>
</protein>
<dbReference type="HOGENOM" id="CLU_026673_14_1_1"/>
<evidence type="ECO:0000259" key="7">
    <source>
        <dbReference type="SMART" id="SM00829"/>
    </source>
</evidence>
<dbReference type="Gene3D" id="3.90.180.10">
    <property type="entry name" value="Medium-chain alcohol dehydrogenases, catalytic domain"/>
    <property type="match status" value="1"/>
</dbReference>
<dbReference type="Proteomes" id="UP000018001">
    <property type="component" value="Unassembled WGS sequence"/>
</dbReference>
<dbReference type="SUPFAM" id="SSF50129">
    <property type="entry name" value="GroES-like"/>
    <property type="match status" value="1"/>
</dbReference>
<dbReference type="Gene3D" id="3.40.50.720">
    <property type="entry name" value="NAD(P)-binding Rossmann-like Domain"/>
    <property type="match status" value="1"/>
</dbReference>
<dbReference type="GO" id="GO:0008270">
    <property type="term" value="F:zinc ion binding"/>
    <property type="evidence" value="ECO:0007669"/>
    <property type="project" value="InterPro"/>
</dbReference>
<proteinExistence type="inferred from homology"/>
<gene>
    <name evidence="8" type="ORF">PVAR5_0006</name>
</gene>
<evidence type="ECO:0000256" key="2">
    <source>
        <dbReference type="ARBA" id="ARBA00008072"/>
    </source>
</evidence>
<dbReference type="InParanoid" id="V5FS61"/>
<dbReference type="Pfam" id="PF00107">
    <property type="entry name" value="ADH_zinc_N"/>
    <property type="match status" value="1"/>
</dbReference>
<dbReference type="SMART" id="SM00829">
    <property type="entry name" value="PKS_ER"/>
    <property type="match status" value="1"/>
</dbReference>
<comment type="cofactor">
    <cofactor evidence="1 6">
        <name>Zn(2+)</name>
        <dbReference type="ChEBI" id="CHEBI:29105"/>
    </cofactor>
</comment>
<dbReference type="InterPro" id="IPR002328">
    <property type="entry name" value="ADH_Zn_CS"/>
</dbReference>
<keyword evidence="9" id="KW-1185">Reference proteome</keyword>
<reference evidence="9" key="1">
    <citation type="journal article" date="2014" name="Genome Announc.">
        <title>Draft genome sequence of the formaldehyde-resistant fungus Byssochlamys spectabilis No. 5 (anamorph Paecilomyces variotii No. 5) (NBRC109023).</title>
        <authorList>
            <person name="Oka T."/>
            <person name="Ekino K."/>
            <person name="Fukuda K."/>
            <person name="Nomura Y."/>
        </authorList>
    </citation>
    <scope>NUCLEOTIDE SEQUENCE [LARGE SCALE GENOMIC DNA]</scope>
    <source>
        <strain evidence="9">No. 5 / NBRC 109023</strain>
    </source>
</reference>
<keyword evidence="5" id="KW-0560">Oxidoreductase</keyword>
<dbReference type="GO" id="GO:0016491">
    <property type="term" value="F:oxidoreductase activity"/>
    <property type="evidence" value="ECO:0007669"/>
    <property type="project" value="UniProtKB-KW"/>
</dbReference>
<dbReference type="Pfam" id="PF08240">
    <property type="entry name" value="ADH_N"/>
    <property type="match status" value="1"/>
</dbReference>
<evidence type="ECO:0000256" key="4">
    <source>
        <dbReference type="ARBA" id="ARBA00022833"/>
    </source>
</evidence>
<evidence type="ECO:0000256" key="3">
    <source>
        <dbReference type="ARBA" id="ARBA00022723"/>
    </source>
</evidence>
<evidence type="ECO:0000256" key="6">
    <source>
        <dbReference type="RuleBase" id="RU361277"/>
    </source>
</evidence>
<dbReference type="PANTHER" id="PTHR43350">
    <property type="entry name" value="NAD-DEPENDENT ALCOHOL DEHYDROGENASE"/>
    <property type="match status" value="1"/>
</dbReference>
<dbReference type="OrthoDB" id="1560166at2759"/>
<keyword evidence="4 6" id="KW-0862">Zinc</keyword>
<dbReference type="CDD" id="cd08278">
    <property type="entry name" value="benzyl_alcohol_DH"/>
    <property type="match status" value="1"/>
</dbReference>
<organism evidence="8 9">
    <name type="scientific">Byssochlamys spectabilis (strain No. 5 / NBRC 109023)</name>
    <name type="common">Paecilomyces variotii</name>
    <dbReference type="NCBI Taxonomy" id="1356009"/>
    <lineage>
        <taxon>Eukaryota</taxon>
        <taxon>Fungi</taxon>
        <taxon>Dikarya</taxon>
        <taxon>Ascomycota</taxon>
        <taxon>Pezizomycotina</taxon>
        <taxon>Eurotiomycetes</taxon>
        <taxon>Eurotiomycetidae</taxon>
        <taxon>Eurotiales</taxon>
        <taxon>Thermoascaceae</taxon>
        <taxon>Paecilomyces</taxon>
    </lineage>
</organism>
<evidence type="ECO:0000313" key="9">
    <source>
        <dbReference type="Proteomes" id="UP000018001"/>
    </source>
</evidence>
<dbReference type="InterPro" id="IPR036291">
    <property type="entry name" value="NAD(P)-bd_dom_sf"/>
</dbReference>
<keyword evidence="3 6" id="KW-0479">Metal-binding</keyword>
<dbReference type="InterPro" id="IPR013149">
    <property type="entry name" value="ADH-like_C"/>
</dbReference>
<dbReference type="EMBL" id="BAUL01000001">
    <property type="protein sequence ID" value="GAD91437.1"/>
    <property type="molecule type" value="Genomic_DNA"/>
</dbReference>
<dbReference type="PANTHER" id="PTHR43350:SF20">
    <property type="entry name" value="ENOYL REDUCTASE (ER) DOMAIN-CONTAINING PROTEIN"/>
    <property type="match status" value="1"/>
</dbReference>
<dbReference type="AlphaFoldDB" id="V5FS61"/>